<keyword evidence="2" id="KW-1185">Reference proteome</keyword>
<name>A0A0D1ZHJ3_EXOME</name>
<proteinExistence type="predicted"/>
<evidence type="ECO:0000313" key="2">
    <source>
        <dbReference type="Proteomes" id="UP000054302"/>
    </source>
</evidence>
<gene>
    <name evidence="1" type="ORF">PV10_05233</name>
</gene>
<dbReference type="GeneID" id="27323078"/>
<dbReference type="RefSeq" id="XP_016225651.1">
    <property type="nucleotide sequence ID" value="XM_016369863.1"/>
</dbReference>
<protein>
    <submittedName>
        <fullName evidence="1">Uncharacterized protein</fullName>
    </submittedName>
</protein>
<reference evidence="1 2" key="1">
    <citation type="submission" date="2015-01" db="EMBL/GenBank/DDBJ databases">
        <title>The Genome Sequence of Exophiala mesophila CBS40295.</title>
        <authorList>
            <consortium name="The Broad Institute Genomics Platform"/>
            <person name="Cuomo C."/>
            <person name="de Hoog S."/>
            <person name="Gorbushina A."/>
            <person name="Stielow B."/>
            <person name="Teixiera M."/>
            <person name="Abouelleil A."/>
            <person name="Chapman S.B."/>
            <person name="Priest M."/>
            <person name="Young S.K."/>
            <person name="Wortman J."/>
            <person name="Nusbaum C."/>
            <person name="Birren B."/>
        </authorList>
    </citation>
    <scope>NUCLEOTIDE SEQUENCE [LARGE SCALE GENOMIC DNA]</scope>
    <source>
        <strain evidence="1 2">CBS 40295</strain>
    </source>
</reference>
<dbReference type="VEuPathDB" id="FungiDB:PV10_05233"/>
<organism evidence="1 2">
    <name type="scientific">Exophiala mesophila</name>
    <name type="common">Black yeast-like fungus</name>
    <dbReference type="NCBI Taxonomy" id="212818"/>
    <lineage>
        <taxon>Eukaryota</taxon>
        <taxon>Fungi</taxon>
        <taxon>Dikarya</taxon>
        <taxon>Ascomycota</taxon>
        <taxon>Pezizomycotina</taxon>
        <taxon>Eurotiomycetes</taxon>
        <taxon>Chaetothyriomycetidae</taxon>
        <taxon>Chaetothyriales</taxon>
        <taxon>Herpotrichiellaceae</taxon>
        <taxon>Exophiala</taxon>
    </lineage>
</organism>
<dbReference type="EMBL" id="KN847522">
    <property type="protein sequence ID" value="KIV94077.1"/>
    <property type="molecule type" value="Genomic_DNA"/>
</dbReference>
<dbReference type="Proteomes" id="UP000054302">
    <property type="component" value="Unassembled WGS sequence"/>
</dbReference>
<dbReference type="HOGENOM" id="CLU_2145869_0_0_1"/>
<accession>A0A0D1ZHJ3</accession>
<dbReference type="AlphaFoldDB" id="A0A0D1ZHJ3"/>
<sequence>MRERNRCWIREAPMSQTQNTSVATNGTRREVLITRRDPLAGSELDVGHSQVSYEKSRLPNDGFFTRHAVCSGRLLCACLESDVSKFLSNSFLYLYPALLDSSLVKRASQRQL</sequence>
<evidence type="ECO:0000313" key="1">
    <source>
        <dbReference type="EMBL" id="KIV94077.1"/>
    </source>
</evidence>